<keyword evidence="4" id="KW-0804">Transcription</keyword>
<comment type="caution">
    <text evidence="7">The sequence shown here is derived from an EMBL/GenBank/DDBJ whole genome shotgun (WGS) entry which is preliminary data.</text>
</comment>
<dbReference type="InterPro" id="IPR013324">
    <property type="entry name" value="RNA_pol_sigma_r3/r4-like"/>
</dbReference>
<dbReference type="PANTHER" id="PTHR43133:SF63">
    <property type="entry name" value="RNA POLYMERASE SIGMA FACTOR FECI-RELATED"/>
    <property type="match status" value="1"/>
</dbReference>
<dbReference type="Gene3D" id="1.10.1740.10">
    <property type="match status" value="1"/>
</dbReference>
<dbReference type="InterPro" id="IPR013249">
    <property type="entry name" value="RNA_pol_sigma70_r4_t2"/>
</dbReference>
<dbReference type="Pfam" id="PF08281">
    <property type="entry name" value="Sigma70_r4_2"/>
    <property type="match status" value="1"/>
</dbReference>
<evidence type="ECO:0000256" key="3">
    <source>
        <dbReference type="ARBA" id="ARBA00023082"/>
    </source>
</evidence>
<evidence type="ECO:0000256" key="1">
    <source>
        <dbReference type="ARBA" id="ARBA00010641"/>
    </source>
</evidence>
<dbReference type="GO" id="GO:0003677">
    <property type="term" value="F:DNA binding"/>
    <property type="evidence" value="ECO:0007669"/>
    <property type="project" value="InterPro"/>
</dbReference>
<evidence type="ECO:0000259" key="6">
    <source>
        <dbReference type="Pfam" id="PF08281"/>
    </source>
</evidence>
<accession>A0A511XMN2</accession>
<reference evidence="7 8" key="1">
    <citation type="submission" date="2019-07" db="EMBL/GenBank/DDBJ databases">
        <title>Whole genome shotgun sequence of Acetobacter oeni NBRC 105207.</title>
        <authorList>
            <person name="Hosoyama A."/>
            <person name="Uohara A."/>
            <person name="Ohji S."/>
            <person name="Ichikawa N."/>
        </authorList>
    </citation>
    <scope>NUCLEOTIDE SEQUENCE [LARGE SCALE GENOMIC DNA]</scope>
    <source>
        <strain evidence="7 8">NBRC 105207</strain>
    </source>
</reference>
<dbReference type="InterPro" id="IPR007627">
    <property type="entry name" value="RNA_pol_sigma70_r2"/>
</dbReference>
<dbReference type="SUPFAM" id="SSF88659">
    <property type="entry name" value="Sigma3 and sigma4 domains of RNA polymerase sigma factors"/>
    <property type="match status" value="1"/>
</dbReference>
<evidence type="ECO:0000313" key="7">
    <source>
        <dbReference type="EMBL" id="GEN64202.1"/>
    </source>
</evidence>
<dbReference type="GO" id="GO:0016987">
    <property type="term" value="F:sigma factor activity"/>
    <property type="evidence" value="ECO:0007669"/>
    <property type="project" value="UniProtKB-KW"/>
</dbReference>
<dbReference type="Gene3D" id="1.10.10.10">
    <property type="entry name" value="Winged helix-like DNA-binding domain superfamily/Winged helix DNA-binding domain"/>
    <property type="match status" value="1"/>
</dbReference>
<dbReference type="NCBIfam" id="TIGR02937">
    <property type="entry name" value="sigma70-ECF"/>
    <property type="match status" value="1"/>
</dbReference>
<dbReference type="InterPro" id="IPR013325">
    <property type="entry name" value="RNA_pol_sigma_r2"/>
</dbReference>
<dbReference type="Proteomes" id="UP000321746">
    <property type="component" value="Unassembled WGS sequence"/>
</dbReference>
<proteinExistence type="inferred from homology"/>
<protein>
    <submittedName>
        <fullName evidence="7">DNA-directed RNA polymerase sigma-70 factor</fullName>
    </submittedName>
</protein>
<dbReference type="Pfam" id="PF04542">
    <property type="entry name" value="Sigma70_r2"/>
    <property type="match status" value="1"/>
</dbReference>
<dbReference type="GO" id="GO:0006352">
    <property type="term" value="P:DNA-templated transcription initiation"/>
    <property type="evidence" value="ECO:0007669"/>
    <property type="project" value="InterPro"/>
</dbReference>
<keyword evidence="3" id="KW-0731">Sigma factor</keyword>
<evidence type="ECO:0000256" key="4">
    <source>
        <dbReference type="ARBA" id="ARBA00023163"/>
    </source>
</evidence>
<dbReference type="GO" id="GO:0000428">
    <property type="term" value="C:DNA-directed RNA polymerase complex"/>
    <property type="evidence" value="ECO:0007669"/>
    <property type="project" value="UniProtKB-KW"/>
</dbReference>
<dbReference type="OrthoDB" id="9794372at2"/>
<keyword evidence="2" id="KW-0805">Transcription regulation</keyword>
<dbReference type="EMBL" id="BJYG01000036">
    <property type="protein sequence ID" value="GEN64202.1"/>
    <property type="molecule type" value="Genomic_DNA"/>
</dbReference>
<dbReference type="PANTHER" id="PTHR43133">
    <property type="entry name" value="RNA POLYMERASE ECF-TYPE SIGMA FACTO"/>
    <property type="match status" value="1"/>
</dbReference>
<gene>
    <name evidence="7" type="ORF">AOE01nite_24260</name>
</gene>
<evidence type="ECO:0000313" key="8">
    <source>
        <dbReference type="Proteomes" id="UP000321746"/>
    </source>
</evidence>
<feature type="domain" description="RNA polymerase sigma factor 70 region 4 type 2" evidence="6">
    <location>
        <begin position="110"/>
        <end position="159"/>
    </location>
</feature>
<organism evidence="7 8">
    <name type="scientific">Acetobacter oeni</name>
    <dbReference type="NCBI Taxonomy" id="304077"/>
    <lineage>
        <taxon>Bacteria</taxon>
        <taxon>Pseudomonadati</taxon>
        <taxon>Pseudomonadota</taxon>
        <taxon>Alphaproteobacteria</taxon>
        <taxon>Acetobacterales</taxon>
        <taxon>Acetobacteraceae</taxon>
        <taxon>Acetobacter</taxon>
    </lineage>
</organism>
<dbReference type="RefSeq" id="WP_146890226.1">
    <property type="nucleotide sequence ID" value="NZ_BJYG01000036.1"/>
</dbReference>
<dbReference type="InterPro" id="IPR014284">
    <property type="entry name" value="RNA_pol_sigma-70_dom"/>
</dbReference>
<evidence type="ECO:0000259" key="5">
    <source>
        <dbReference type="Pfam" id="PF04542"/>
    </source>
</evidence>
<evidence type="ECO:0000256" key="2">
    <source>
        <dbReference type="ARBA" id="ARBA00023015"/>
    </source>
</evidence>
<name>A0A511XMN2_9PROT</name>
<dbReference type="InterPro" id="IPR039425">
    <property type="entry name" value="RNA_pol_sigma-70-like"/>
</dbReference>
<keyword evidence="7" id="KW-0240">DNA-directed RNA polymerase</keyword>
<sequence>MTSSITALTTLITQERLSIMRLVQRIVGTRETAEDIAQLLFEKVQKIDEASEIANPRACLFRLASNLAIDHARQAKRREMLHAGIRDILWTEDAGLSPDQQLSDREELKRVKDMIADLPEPTRTIFCLNRFYGLSQTEIARRYGRSPTIVNRHIQRALEILSHVRDRR</sequence>
<dbReference type="AlphaFoldDB" id="A0A511XMN2"/>
<keyword evidence="8" id="KW-1185">Reference proteome</keyword>
<feature type="domain" description="RNA polymerase sigma-70 region 2" evidence="5">
    <location>
        <begin position="11"/>
        <end position="78"/>
    </location>
</feature>
<comment type="similarity">
    <text evidence="1">Belongs to the sigma-70 factor family. ECF subfamily.</text>
</comment>
<dbReference type="InterPro" id="IPR036388">
    <property type="entry name" value="WH-like_DNA-bd_sf"/>
</dbReference>
<dbReference type="SUPFAM" id="SSF88946">
    <property type="entry name" value="Sigma2 domain of RNA polymerase sigma factors"/>
    <property type="match status" value="1"/>
</dbReference>